<protein>
    <submittedName>
        <fullName evidence="1">Uncharacterized protein</fullName>
    </submittedName>
</protein>
<evidence type="ECO:0000313" key="1">
    <source>
        <dbReference type="EMBL" id="QHT38617.1"/>
    </source>
</evidence>
<accession>A0A6C0F9T7</accession>
<sequence>MGNIFCSHEDIEQQKRMNDFEKRILELEQRVFLGMTRDEKGQLVFEKDIDSDYARNTLKQSLLTNPNKPGAQEPTSLFSLLWGNQDPVDNGIATTPSTK</sequence>
<dbReference type="EMBL" id="MN738832">
    <property type="protein sequence ID" value="QHT38617.1"/>
    <property type="molecule type" value="Genomic_DNA"/>
</dbReference>
<reference evidence="1" key="1">
    <citation type="journal article" date="2020" name="Nature">
        <title>Giant virus diversity and host interactions through global metagenomics.</title>
        <authorList>
            <person name="Schulz F."/>
            <person name="Roux S."/>
            <person name="Paez-Espino D."/>
            <person name="Jungbluth S."/>
            <person name="Walsh D.A."/>
            <person name="Denef V.J."/>
            <person name="McMahon K.D."/>
            <person name="Konstantinidis K.T."/>
            <person name="Eloe-Fadrosh E.A."/>
            <person name="Kyrpides N.C."/>
            <person name="Woyke T."/>
        </authorList>
    </citation>
    <scope>NUCLEOTIDE SEQUENCE</scope>
    <source>
        <strain evidence="1">GVMAG-S-ERX556106-38</strain>
    </source>
</reference>
<name>A0A6C0F9T7_9ZZZZ</name>
<dbReference type="AlphaFoldDB" id="A0A6C0F9T7"/>
<proteinExistence type="predicted"/>
<organism evidence="1">
    <name type="scientific">viral metagenome</name>
    <dbReference type="NCBI Taxonomy" id="1070528"/>
    <lineage>
        <taxon>unclassified sequences</taxon>
        <taxon>metagenomes</taxon>
        <taxon>organismal metagenomes</taxon>
    </lineage>
</organism>